<evidence type="ECO:0000313" key="2">
    <source>
        <dbReference type="EMBL" id="KAF3452943.1"/>
    </source>
</evidence>
<name>A0A8K0HJ13_9ROSA</name>
<dbReference type="PANTHER" id="PTHR34807">
    <property type="entry name" value="OS08G0270800 PROTEIN"/>
    <property type="match status" value="1"/>
</dbReference>
<dbReference type="EMBL" id="VOIH02000002">
    <property type="protein sequence ID" value="KAF3452943.1"/>
    <property type="molecule type" value="Genomic_DNA"/>
</dbReference>
<dbReference type="Proteomes" id="UP000796880">
    <property type="component" value="Unassembled WGS sequence"/>
</dbReference>
<keyword evidence="3" id="KW-1185">Reference proteome</keyword>
<comment type="caution">
    <text evidence="2">The sequence shown here is derived from an EMBL/GenBank/DDBJ whole genome shotgun (WGS) entry which is preliminary data.</text>
</comment>
<proteinExistence type="predicted"/>
<dbReference type="PANTHER" id="PTHR34807:SF3">
    <property type="entry name" value="OS08G0270800 PROTEIN"/>
    <property type="match status" value="1"/>
</dbReference>
<dbReference type="AlphaFoldDB" id="A0A8K0HJ13"/>
<reference evidence="2" key="1">
    <citation type="submission" date="2020-03" db="EMBL/GenBank/DDBJ databases">
        <title>A high-quality chromosome-level genome assembly of a woody plant with both climbing and erect habits, Rhamnella rubrinervis.</title>
        <authorList>
            <person name="Lu Z."/>
            <person name="Yang Y."/>
            <person name="Zhu X."/>
            <person name="Sun Y."/>
        </authorList>
    </citation>
    <scope>NUCLEOTIDE SEQUENCE</scope>
    <source>
        <strain evidence="2">BYM</strain>
        <tissue evidence="2">Leaf</tissue>
    </source>
</reference>
<evidence type="ECO:0000256" key="1">
    <source>
        <dbReference type="SAM" id="Coils"/>
    </source>
</evidence>
<organism evidence="2 3">
    <name type="scientific">Rhamnella rubrinervis</name>
    <dbReference type="NCBI Taxonomy" id="2594499"/>
    <lineage>
        <taxon>Eukaryota</taxon>
        <taxon>Viridiplantae</taxon>
        <taxon>Streptophyta</taxon>
        <taxon>Embryophyta</taxon>
        <taxon>Tracheophyta</taxon>
        <taxon>Spermatophyta</taxon>
        <taxon>Magnoliopsida</taxon>
        <taxon>eudicotyledons</taxon>
        <taxon>Gunneridae</taxon>
        <taxon>Pentapetalae</taxon>
        <taxon>rosids</taxon>
        <taxon>fabids</taxon>
        <taxon>Rosales</taxon>
        <taxon>Rhamnaceae</taxon>
        <taxon>rhamnoid group</taxon>
        <taxon>Rhamneae</taxon>
        <taxon>Rhamnella</taxon>
    </lineage>
</organism>
<sequence length="229" mass="26666">MKGVVAMEPPPVYEDPRTRFKHQSLMQDYEELKEETEAMKRKLILMKHKKLTLSAEVRFLKRRYKYLIENQSMKPKPKQDFTQLRSYENRSANSTKAKIYNKKGAAFRYPAAALDSNQKERNGMEATLKKSTPTLDLNEKVRNFSGKEASLQNSKPSFDLNQISIEEEELQANCEQPWRREDPMKSLLRGGNDEQHNDMKLLGCRNIGNGSNRNGKRKITWQDQVALRV</sequence>
<keyword evidence="1" id="KW-0175">Coiled coil</keyword>
<evidence type="ECO:0000313" key="3">
    <source>
        <dbReference type="Proteomes" id="UP000796880"/>
    </source>
</evidence>
<gene>
    <name evidence="2" type="ORF">FNV43_RR03376</name>
</gene>
<accession>A0A8K0HJ13</accession>
<protein>
    <submittedName>
        <fullName evidence="2">Uncharacterized protein</fullName>
    </submittedName>
</protein>
<dbReference type="OrthoDB" id="993453at2759"/>
<feature type="coiled-coil region" evidence="1">
    <location>
        <begin position="22"/>
        <end position="49"/>
    </location>
</feature>